<protein>
    <submittedName>
        <fullName evidence="2">Uncharacterized protein</fullName>
    </submittedName>
</protein>
<sequence>MSRCFPFPPPGYEKKARTDDVDLLTKEKHKEKKHKKDKKDKKDKKEGKEKKDKERSKDKKRDKKERKEKRREKKKEKSREKDKPNECNENKKEAASDEAKLHVYNGGEVNEKMQNVEGIKDSKFVEELCKRIGNEGGGTRSYMVENIASSDHRRAEGMVGIVDKDIASRGQGKESKVRKRDDGKKDNKRKRDEDGGMANAMVHNFAVLDQRRVGMAKEVGKEVEKKMEGKEKNKELGRDNKEGNGLKEKGREKNSKGDDRGREKGKKTEKANSDKRNDIIRGGKDLVTTPSVKPLFITKGDLVTSENLKSLNASVEGDKNFVTSVNLKKRKEYEANGFLHGEPLSLTVANLYHHPTIMTFE</sequence>
<dbReference type="AlphaFoldDB" id="A0AAP0PF73"/>
<feature type="compositionally biased region" description="Basic and acidic residues" evidence="1">
    <location>
        <begin position="75"/>
        <end position="101"/>
    </location>
</feature>
<feature type="compositionally biased region" description="Basic and acidic residues" evidence="1">
    <location>
        <begin position="160"/>
        <end position="194"/>
    </location>
</feature>
<evidence type="ECO:0000256" key="1">
    <source>
        <dbReference type="SAM" id="MobiDB-lite"/>
    </source>
</evidence>
<feature type="compositionally biased region" description="Basic and acidic residues" evidence="1">
    <location>
        <begin position="12"/>
        <end position="28"/>
    </location>
</feature>
<keyword evidence="3" id="KW-1185">Reference proteome</keyword>
<feature type="region of interest" description="Disordered" evidence="1">
    <location>
        <begin position="219"/>
        <end position="278"/>
    </location>
</feature>
<dbReference type="EMBL" id="JBBNAE010000003">
    <property type="protein sequence ID" value="KAK9138445.1"/>
    <property type="molecule type" value="Genomic_DNA"/>
</dbReference>
<name>A0AAP0PF73_9MAGN</name>
<dbReference type="Proteomes" id="UP001417504">
    <property type="component" value="Unassembled WGS sequence"/>
</dbReference>
<comment type="caution">
    <text evidence="2">The sequence shown here is derived from an EMBL/GenBank/DDBJ whole genome shotgun (WGS) entry which is preliminary data.</text>
</comment>
<feature type="compositionally biased region" description="Basic residues" evidence="1">
    <location>
        <begin position="60"/>
        <end position="74"/>
    </location>
</feature>
<accession>A0AAP0PF73</accession>
<evidence type="ECO:0000313" key="3">
    <source>
        <dbReference type="Proteomes" id="UP001417504"/>
    </source>
</evidence>
<feature type="region of interest" description="Disordered" evidence="1">
    <location>
        <begin position="1"/>
        <end position="108"/>
    </location>
</feature>
<dbReference type="PANTHER" id="PTHR34660:SF3">
    <property type="entry name" value="RRM DOMAIN-CONTAINING PROTEIN"/>
    <property type="match status" value="1"/>
</dbReference>
<feature type="region of interest" description="Disordered" evidence="1">
    <location>
        <begin position="160"/>
        <end position="199"/>
    </location>
</feature>
<feature type="compositionally biased region" description="Basic residues" evidence="1">
    <location>
        <begin position="29"/>
        <end position="42"/>
    </location>
</feature>
<feature type="compositionally biased region" description="Basic and acidic residues" evidence="1">
    <location>
        <begin position="43"/>
        <end position="59"/>
    </location>
</feature>
<dbReference type="PANTHER" id="PTHR34660">
    <property type="entry name" value="MYB-LIKE PROTEIN X"/>
    <property type="match status" value="1"/>
</dbReference>
<evidence type="ECO:0000313" key="2">
    <source>
        <dbReference type="EMBL" id="KAK9138445.1"/>
    </source>
</evidence>
<gene>
    <name evidence="2" type="ORF">Sjap_009039</name>
</gene>
<feature type="compositionally biased region" description="Pro residues" evidence="1">
    <location>
        <begin position="1"/>
        <end position="11"/>
    </location>
</feature>
<reference evidence="2 3" key="1">
    <citation type="submission" date="2024-01" db="EMBL/GenBank/DDBJ databases">
        <title>Genome assemblies of Stephania.</title>
        <authorList>
            <person name="Yang L."/>
        </authorList>
    </citation>
    <scope>NUCLEOTIDE SEQUENCE [LARGE SCALE GENOMIC DNA]</scope>
    <source>
        <strain evidence="2">QJT</strain>
        <tissue evidence="2">Leaf</tissue>
    </source>
</reference>
<organism evidence="2 3">
    <name type="scientific">Stephania japonica</name>
    <dbReference type="NCBI Taxonomy" id="461633"/>
    <lineage>
        <taxon>Eukaryota</taxon>
        <taxon>Viridiplantae</taxon>
        <taxon>Streptophyta</taxon>
        <taxon>Embryophyta</taxon>
        <taxon>Tracheophyta</taxon>
        <taxon>Spermatophyta</taxon>
        <taxon>Magnoliopsida</taxon>
        <taxon>Ranunculales</taxon>
        <taxon>Menispermaceae</taxon>
        <taxon>Menispermoideae</taxon>
        <taxon>Cissampelideae</taxon>
        <taxon>Stephania</taxon>
    </lineage>
</organism>
<proteinExistence type="predicted"/>